<dbReference type="EMBL" id="BGPR01154702">
    <property type="protein sequence ID" value="GBL72518.1"/>
    <property type="molecule type" value="Genomic_DNA"/>
</dbReference>
<protein>
    <submittedName>
        <fullName evidence="1">Uncharacterized protein</fullName>
    </submittedName>
</protein>
<reference evidence="1 2" key="1">
    <citation type="journal article" date="2019" name="Sci. Rep.">
        <title>Orb-weaving spider Araneus ventricosus genome elucidates the spidroin gene catalogue.</title>
        <authorList>
            <person name="Kono N."/>
            <person name="Nakamura H."/>
            <person name="Ohtoshi R."/>
            <person name="Moran D.A.P."/>
            <person name="Shinohara A."/>
            <person name="Yoshida Y."/>
            <person name="Fujiwara M."/>
            <person name="Mori M."/>
            <person name="Tomita M."/>
            <person name="Arakawa K."/>
        </authorList>
    </citation>
    <scope>NUCLEOTIDE SEQUENCE [LARGE SCALE GENOMIC DNA]</scope>
</reference>
<dbReference type="Proteomes" id="UP000499080">
    <property type="component" value="Unassembled WGS sequence"/>
</dbReference>
<dbReference type="AlphaFoldDB" id="A0A4Y1ZYH1"/>
<feature type="non-terminal residue" evidence="1">
    <location>
        <position position="43"/>
    </location>
</feature>
<sequence length="43" mass="5106">MEIYGNNHYNKERNAKKETFNSLQECLSWRVPSSKPYSTEDPL</sequence>
<name>A0A4Y1ZYH1_ARAVE</name>
<evidence type="ECO:0000313" key="2">
    <source>
        <dbReference type="Proteomes" id="UP000499080"/>
    </source>
</evidence>
<comment type="caution">
    <text evidence="1">The sequence shown here is derived from an EMBL/GenBank/DDBJ whole genome shotgun (WGS) entry which is preliminary data.</text>
</comment>
<accession>A0A4Y1ZYH1</accession>
<evidence type="ECO:0000313" key="1">
    <source>
        <dbReference type="EMBL" id="GBL72518.1"/>
    </source>
</evidence>
<keyword evidence="2" id="KW-1185">Reference proteome</keyword>
<organism evidence="1 2">
    <name type="scientific">Araneus ventricosus</name>
    <name type="common">Orbweaver spider</name>
    <name type="synonym">Epeira ventricosa</name>
    <dbReference type="NCBI Taxonomy" id="182803"/>
    <lineage>
        <taxon>Eukaryota</taxon>
        <taxon>Metazoa</taxon>
        <taxon>Ecdysozoa</taxon>
        <taxon>Arthropoda</taxon>
        <taxon>Chelicerata</taxon>
        <taxon>Arachnida</taxon>
        <taxon>Araneae</taxon>
        <taxon>Araneomorphae</taxon>
        <taxon>Entelegynae</taxon>
        <taxon>Araneoidea</taxon>
        <taxon>Araneidae</taxon>
        <taxon>Araneus</taxon>
    </lineage>
</organism>
<proteinExistence type="predicted"/>
<gene>
    <name evidence="1" type="ORF">AVEN_205842_1</name>
</gene>